<organism evidence="1 2">
    <name type="scientific">Chionoecetes opilio</name>
    <name type="common">Atlantic snow crab</name>
    <name type="synonym">Cancer opilio</name>
    <dbReference type="NCBI Taxonomy" id="41210"/>
    <lineage>
        <taxon>Eukaryota</taxon>
        <taxon>Metazoa</taxon>
        <taxon>Ecdysozoa</taxon>
        <taxon>Arthropoda</taxon>
        <taxon>Crustacea</taxon>
        <taxon>Multicrustacea</taxon>
        <taxon>Malacostraca</taxon>
        <taxon>Eumalacostraca</taxon>
        <taxon>Eucarida</taxon>
        <taxon>Decapoda</taxon>
        <taxon>Pleocyemata</taxon>
        <taxon>Brachyura</taxon>
        <taxon>Eubrachyura</taxon>
        <taxon>Majoidea</taxon>
        <taxon>Majidae</taxon>
        <taxon>Chionoecetes</taxon>
    </lineage>
</organism>
<protein>
    <submittedName>
        <fullName evidence="1">Uncharacterized protein</fullName>
    </submittedName>
</protein>
<gene>
    <name evidence="1" type="ORF">GWK47_035821</name>
</gene>
<evidence type="ECO:0000313" key="2">
    <source>
        <dbReference type="Proteomes" id="UP000770661"/>
    </source>
</evidence>
<proteinExistence type="predicted"/>
<name>A0A8J4YHS9_CHIOP</name>
<evidence type="ECO:0000313" key="1">
    <source>
        <dbReference type="EMBL" id="KAG0726823.1"/>
    </source>
</evidence>
<sequence>MRPKRIESDGQELEKLVFLKGNMNLLKGRDEGVRMEVPAVSTWKAWWARLKNGLRQTTTLTLIATSVLTHDLRRRALVHLYEKWSPSECVSGTPPKGGLGRDMRAAAGFQRWPHAQRRCYISGTTSRFTCTALIIPLTPTALVQEHL</sequence>
<dbReference type="AlphaFoldDB" id="A0A8J4YHS9"/>
<reference evidence="1" key="1">
    <citation type="submission" date="2020-07" db="EMBL/GenBank/DDBJ databases">
        <title>The High-quality genome of the commercially important snow crab, Chionoecetes opilio.</title>
        <authorList>
            <person name="Jeong J.-H."/>
            <person name="Ryu S."/>
        </authorList>
    </citation>
    <scope>NUCLEOTIDE SEQUENCE</scope>
    <source>
        <strain evidence="1">MADBK_172401_WGS</strain>
        <tissue evidence="1">Digestive gland</tissue>
    </source>
</reference>
<dbReference type="Proteomes" id="UP000770661">
    <property type="component" value="Unassembled WGS sequence"/>
</dbReference>
<keyword evidence="2" id="KW-1185">Reference proteome</keyword>
<dbReference type="EMBL" id="JACEEZ010003951">
    <property type="protein sequence ID" value="KAG0726823.1"/>
    <property type="molecule type" value="Genomic_DNA"/>
</dbReference>
<comment type="caution">
    <text evidence="1">The sequence shown here is derived from an EMBL/GenBank/DDBJ whole genome shotgun (WGS) entry which is preliminary data.</text>
</comment>
<accession>A0A8J4YHS9</accession>